<accession>A0ABT1L410</accession>
<proteinExistence type="predicted"/>
<dbReference type="RefSeq" id="WP_258569010.1">
    <property type="nucleotide sequence ID" value="NZ_JAKUDN010000001.1"/>
</dbReference>
<reference evidence="1 2" key="1">
    <citation type="journal article" date="2022" name="Nat. Microbiol.">
        <title>The microbiome of a bacterivorous marine choanoflagellate contains a resource-demanding obligate bacterial associate.</title>
        <authorList>
            <person name="Needham D.M."/>
            <person name="Poirier C."/>
            <person name="Bachy C."/>
            <person name="George E.E."/>
            <person name="Wilken S."/>
            <person name="Yung C.C.M."/>
            <person name="Limardo A.J."/>
            <person name="Morando M."/>
            <person name="Sudek L."/>
            <person name="Malmstrom R.R."/>
            <person name="Keeling P.J."/>
            <person name="Santoro A.E."/>
            <person name="Worden A.Z."/>
        </authorList>
    </citation>
    <scope>NUCLEOTIDE SEQUENCE [LARGE SCALE GENOMIC DNA]</scope>
    <source>
        <strain evidence="1 2">Comchoano-2</strain>
    </source>
</reference>
<dbReference type="Proteomes" id="UP001320768">
    <property type="component" value="Unassembled WGS sequence"/>
</dbReference>
<name>A0ABT1L410_9GAMM</name>
<comment type="caution">
    <text evidence="1">The sequence shown here is derived from an EMBL/GenBank/DDBJ whole genome shotgun (WGS) entry which is preliminary data.</text>
</comment>
<evidence type="ECO:0000313" key="2">
    <source>
        <dbReference type="Proteomes" id="UP001320768"/>
    </source>
</evidence>
<evidence type="ECO:0008006" key="3">
    <source>
        <dbReference type="Google" id="ProtNLM"/>
    </source>
</evidence>
<keyword evidence="2" id="KW-1185">Reference proteome</keyword>
<protein>
    <recommendedName>
        <fullName evidence="3">SH3 domain-containing protein</fullName>
    </recommendedName>
</protein>
<dbReference type="EMBL" id="JAKUDN010000001">
    <property type="protein sequence ID" value="MCP8351902.1"/>
    <property type="molecule type" value="Genomic_DNA"/>
</dbReference>
<sequence length="139" mass="16070">MFHRTALLMSVVVSYSVQMYEKPDAKTAVIGDVDAEHAYIIETQDWVKITDVETKATGWARLSELKPALSQNSQWSYQWSSGKSGSKQRMHYKPFSADDISKHVKMAHKEHRRIMSQFESFWDMVDQEVDHVSEVKSSE</sequence>
<organism evidence="1 2">
    <name type="scientific">Candidatus Synchoanobacter obligatus</name>
    <dbReference type="NCBI Taxonomy" id="2919597"/>
    <lineage>
        <taxon>Bacteria</taxon>
        <taxon>Pseudomonadati</taxon>
        <taxon>Pseudomonadota</taxon>
        <taxon>Gammaproteobacteria</taxon>
        <taxon>Candidatus Comchoanobacterales</taxon>
        <taxon>Candidatus Comchoanobacteraceae</taxon>
        <taxon>Candidatus Synchoanobacter</taxon>
    </lineage>
</organism>
<evidence type="ECO:0000313" key="1">
    <source>
        <dbReference type="EMBL" id="MCP8351902.1"/>
    </source>
</evidence>
<gene>
    <name evidence="1" type="ORF">MKS91_01155</name>
</gene>